<dbReference type="Proteomes" id="UP000054047">
    <property type="component" value="Unassembled WGS sequence"/>
</dbReference>
<evidence type="ECO:0000313" key="3">
    <source>
        <dbReference type="EMBL" id="KIH64809.1"/>
    </source>
</evidence>
<keyword evidence="4" id="KW-1185">Reference proteome</keyword>
<feature type="signal peptide" evidence="1">
    <location>
        <begin position="1"/>
        <end position="18"/>
    </location>
</feature>
<name>A0A0C2GZZ7_9BILA</name>
<gene>
    <name evidence="3" type="ORF">ANCDUO_04879</name>
</gene>
<dbReference type="InterPro" id="IPR016187">
    <property type="entry name" value="CTDL_fold"/>
</dbReference>
<dbReference type="PROSITE" id="PS50041">
    <property type="entry name" value="C_TYPE_LECTIN_2"/>
    <property type="match status" value="1"/>
</dbReference>
<feature type="domain" description="C-type lectin" evidence="2">
    <location>
        <begin position="28"/>
        <end position="156"/>
    </location>
</feature>
<dbReference type="Gene3D" id="3.10.100.10">
    <property type="entry name" value="Mannose-Binding Protein A, subunit A"/>
    <property type="match status" value="1"/>
</dbReference>
<dbReference type="AlphaFoldDB" id="A0A0C2GZZ7"/>
<keyword evidence="1" id="KW-0732">Signal</keyword>
<evidence type="ECO:0000313" key="4">
    <source>
        <dbReference type="Proteomes" id="UP000054047"/>
    </source>
</evidence>
<accession>A0A0C2GZZ7</accession>
<dbReference type="EMBL" id="KN727864">
    <property type="protein sequence ID" value="KIH64809.1"/>
    <property type="molecule type" value="Genomic_DNA"/>
</dbReference>
<reference evidence="3 4" key="1">
    <citation type="submission" date="2013-12" db="EMBL/GenBank/DDBJ databases">
        <title>Draft genome of the parsitic nematode Ancylostoma duodenale.</title>
        <authorList>
            <person name="Mitreva M."/>
        </authorList>
    </citation>
    <scope>NUCLEOTIDE SEQUENCE [LARGE SCALE GENOMIC DNA]</scope>
    <source>
        <strain evidence="3 4">Zhejiang</strain>
    </source>
</reference>
<feature type="chain" id="PRO_5002149640" description="C-type lectin domain-containing protein" evidence="1">
    <location>
        <begin position="19"/>
        <end position="159"/>
    </location>
</feature>
<organism evidence="3 4">
    <name type="scientific">Ancylostoma duodenale</name>
    <dbReference type="NCBI Taxonomy" id="51022"/>
    <lineage>
        <taxon>Eukaryota</taxon>
        <taxon>Metazoa</taxon>
        <taxon>Ecdysozoa</taxon>
        <taxon>Nematoda</taxon>
        <taxon>Chromadorea</taxon>
        <taxon>Rhabditida</taxon>
        <taxon>Rhabditina</taxon>
        <taxon>Rhabditomorpha</taxon>
        <taxon>Strongyloidea</taxon>
        <taxon>Ancylostomatidae</taxon>
        <taxon>Ancylostomatinae</taxon>
        <taxon>Ancylostoma</taxon>
    </lineage>
</organism>
<protein>
    <recommendedName>
        <fullName evidence="2">C-type lectin domain-containing protein</fullName>
    </recommendedName>
</protein>
<dbReference type="InterPro" id="IPR016186">
    <property type="entry name" value="C-type_lectin-like/link_sf"/>
</dbReference>
<proteinExistence type="predicted"/>
<dbReference type="Pfam" id="PF00059">
    <property type="entry name" value="Lectin_C"/>
    <property type="match status" value="1"/>
</dbReference>
<evidence type="ECO:0000259" key="2">
    <source>
        <dbReference type="PROSITE" id="PS50041"/>
    </source>
</evidence>
<sequence>MKVIATVFWIYLVTTTTGQKSCEEWKKFEEYCYMVFRQILAKHSTLEFWQNSRDLAPIARFLMLRRTVLIRVAISLRSVRKESFCTLQVSVLQDTTPVKAWVGLRRRYNQWKWTDGTWLDTTEFTDNYLDKWAEQGNCVYVSANPSSDPDIDDSLWFFR</sequence>
<dbReference type="SUPFAM" id="SSF56436">
    <property type="entry name" value="C-type lectin-like"/>
    <property type="match status" value="1"/>
</dbReference>
<evidence type="ECO:0000256" key="1">
    <source>
        <dbReference type="SAM" id="SignalP"/>
    </source>
</evidence>
<dbReference type="OrthoDB" id="441660at2759"/>
<dbReference type="InterPro" id="IPR001304">
    <property type="entry name" value="C-type_lectin-like"/>
</dbReference>